<dbReference type="SUPFAM" id="SSF52980">
    <property type="entry name" value="Restriction endonuclease-like"/>
    <property type="match status" value="1"/>
</dbReference>
<dbReference type="Pfam" id="PF04480">
    <property type="entry name" value="DUF559"/>
    <property type="match status" value="1"/>
</dbReference>
<sequence length="212" mass="24487">MTRSLRAPSSGPLGHLLPAGEKWERVATSEVTIDLKPRWIASWNALSARRQRDLFSPSGRRWRIAPDEGGRMAMTHPQDPTKRLPGKTVQARSLRNNDTEAEYRLWGDLRNRQLNGHKFSRQIPIGVYIVDFVCREQRLVVELDGSQHAENERDERRTEWLNVQGYSVLRFWNAEVLQERRAVLNTILAVLQGQIVDPCDAIRFSPALQRNR</sequence>
<dbReference type="RefSeq" id="WP_136538289.1">
    <property type="nucleotide sequence ID" value="NZ_STGU01000001.1"/>
</dbReference>
<name>A0A4S8QDW9_9HYPH</name>
<proteinExistence type="predicted"/>
<reference evidence="2 3" key="1">
    <citation type="submission" date="2019-04" db="EMBL/GenBank/DDBJ databases">
        <title>genome sequence of strain W3.</title>
        <authorList>
            <person name="Gao J."/>
            <person name="Sun J."/>
        </authorList>
    </citation>
    <scope>NUCLEOTIDE SEQUENCE [LARGE SCALE GENOMIC DNA]</scope>
    <source>
        <strain evidence="2 3">W3</strain>
    </source>
</reference>
<keyword evidence="2" id="KW-0378">Hydrolase</keyword>
<dbReference type="PANTHER" id="PTHR38590:SF1">
    <property type="entry name" value="BLL0828 PROTEIN"/>
    <property type="match status" value="1"/>
</dbReference>
<keyword evidence="2" id="KW-0255">Endonuclease</keyword>
<feature type="domain" description="DUF559" evidence="1">
    <location>
        <begin position="88"/>
        <end position="192"/>
    </location>
</feature>
<dbReference type="InterPro" id="IPR047216">
    <property type="entry name" value="Endonuclease_DUF559_bact"/>
</dbReference>
<dbReference type="Gene3D" id="3.40.960.10">
    <property type="entry name" value="VSR Endonuclease"/>
    <property type="match status" value="1"/>
</dbReference>
<dbReference type="GO" id="GO:0004519">
    <property type="term" value="F:endonuclease activity"/>
    <property type="evidence" value="ECO:0007669"/>
    <property type="project" value="UniProtKB-KW"/>
</dbReference>
<comment type="caution">
    <text evidence="2">The sequence shown here is derived from an EMBL/GenBank/DDBJ whole genome shotgun (WGS) entry which is preliminary data.</text>
</comment>
<dbReference type="PANTHER" id="PTHR38590">
    <property type="entry name" value="BLL0828 PROTEIN"/>
    <property type="match status" value="1"/>
</dbReference>
<gene>
    <name evidence="2" type="ORF">FAA86_03070</name>
</gene>
<dbReference type="EMBL" id="STGU01000001">
    <property type="protein sequence ID" value="THV39359.1"/>
    <property type="molecule type" value="Genomic_DNA"/>
</dbReference>
<dbReference type="CDD" id="cd01038">
    <property type="entry name" value="Endonuclease_DUF559"/>
    <property type="match status" value="1"/>
</dbReference>
<keyword evidence="2" id="KW-0540">Nuclease</keyword>
<dbReference type="Proteomes" id="UP000307378">
    <property type="component" value="Unassembled WGS sequence"/>
</dbReference>
<evidence type="ECO:0000259" key="1">
    <source>
        <dbReference type="Pfam" id="PF04480"/>
    </source>
</evidence>
<dbReference type="InterPro" id="IPR011335">
    <property type="entry name" value="Restrct_endonuc-II-like"/>
</dbReference>
<accession>A0A4S8QDW9</accession>
<organism evidence="2 3">
    <name type="scientific">Rhizobium rosettiformans W3</name>
    <dbReference type="NCBI Taxonomy" id="538378"/>
    <lineage>
        <taxon>Bacteria</taxon>
        <taxon>Pseudomonadati</taxon>
        <taxon>Pseudomonadota</taxon>
        <taxon>Alphaproteobacteria</taxon>
        <taxon>Hyphomicrobiales</taxon>
        <taxon>Rhizobiaceae</taxon>
        <taxon>Rhizobium/Agrobacterium group</taxon>
        <taxon>Rhizobium</taxon>
    </lineage>
</organism>
<evidence type="ECO:0000313" key="3">
    <source>
        <dbReference type="Proteomes" id="UP000307378"/>
    </source>
</evidence>
<protein>
    <submittedName>
        <fullName evidence="2">Endonuclease domain-containing protein</fullName>
    </submittedName>
</protein>
<dbReference type="InterPro" id="IPR007569">
    <property type="entry name" value="DUF559"/>
</dbReference>
<evidence type="ECO:0000313" key="2">
    <source>
        <dbReference type="EMBL" id="THV39359.1"/>
    </source>
</evidence>
<dbReference type="AlphaFoldDB" id="A0A4S8QDW9"/>